<accession>A0A1Y3XTH5</accession>
<dbReference type="EMBL" id="NFIE01000013">
    <property type="protein sequence ID" value="OUN88421.1"/>
    <property type="molecule type" value="Genomic_DNA"/>
</dbReference>
<keyword evidence="2 3" id="KW-0378">Hydrolase</keyword>
<evidence type="ECO:0000313" key="4">
    <source>
        <dbReference type="EMBL" id="OUN88421.1"/>
    </source>
</evidence>
<dbReference type="SUPFAM" id="SSF52972">
    <property type="entry name" value="ITPase-like"/>
    <property type="match status" value="1"/>
</dbReference>
<comment type="catalytic activity">
    <reaction evidence="3">
        <text>UTP + H2O = UMP + diphosphate + H(+)</text>
        <dbReference type="Rhea" id="RHEA:29395"/>
        <dbReference type="ChEBI" id="CHEBI:15377"/>
        <dbReference type="ChEBI" id="CHEBI:15378"/>
        <dbReference type="ChEBI" id="CHEBI:33019"/>
        <dbReference type="ChEBI" id="CHEBI:46398"/>
        <dbReference type="ChEBI" id="CHEBI:57865"/>
        <dbReference type="EC" id="3.6.1.9"/>
    </reaction>
</comment>
<dbReference type="Proteomes" id="UP000195781">
    <property type="component" value="Unassembled WGS sequence"/>
</dbReference>
<dbReference type="PIRSF" id="PIRSF006305">
    <property type="entry name" value="Maf"/>
    <property type="match status" value="1"/>
</dbReference>
<dbReference type="CDD" id="cd00555">
    <property type="entry name" value="Maf"/>
    <property type="match status" value="1"/>
</dbReference>
<keyword evidence="5" id="KW-1185">Reference proteome</keyword>
<protein>
    <recommendedName>
        <fullName evidence="3">dTTP/UTP pyrophosphatase</fullName>
        <shortName evidence="3">dTTPase/UTPase</shortName>
        <ecNumber evidence="3">3.6.1.9</ecNumber>
    </recommendedName>
    <alternativeName>
        <fullName evidence="3">Nucleoside triphosphate pyrophosphatase</fullName>
    </alternativeName>
    <alternativeName>
        <fullName evidence="3">Nucleotide pyrophosphatase</fullName>
        <shortName evidence="3">Nucleotide PPase</shortName>
    </alternativeName>
</protein>
<comment type="catalytic activity">
    <reaction evidence="3">
        <text>dTTP + H2O = dTMP + diphosphate + H(+)</text>
        <dbReference type="Rhea" id="RHEA:28534"/>
        <dbReference type="ChEBI" id="CHEBI:15377"/>
        <dbReference type="ChEBI" id="CHEBI:15378"/>
        <dbReference type="ChEBI" id="CHEBI:33019"/>
        <dbReference type="ChEBI" id="CHEBI:37568"/>
        <dbReference type="ChEBI" id="CHEBI:63528"/>
        <dbReference type="EC" id="3.6.1.9"/>
    </reaction>
</comment>
<dbReference type="EC" id="3.6.1.9" evidence="3"/>
<dbReference type="GO" id="GO:0036218">
    <property type="term" value="F:dTTP diphosphatase activity"/>
    <property type="evidence" value="ECO:0007669"/>
    <property type="project" value="RHEA"/>
</dbReference>
<dbReference type="Gene3D" id="3.90.950.10">
    <property type="match status" value="1"/>
</dbReference>
<dbReference type="RefSeq" id="WP_094335644.1">
    <property type="nucleotide sequence ID" value="NZ_NFIE01000013.1"/>
</dbReference>
<name>A0A1Y3XTH5_9ACTN</name>
<proteinExistence type="inferred from homology"/>
<dbReference type="InterPro" id="IPR003697">
    <property type="entry name" value="Maf-like"/>
</dbReference>
<comment type="caution">
    <text evidence="4">The sequence shown here is derived from an EMBL/GenBank/DDBJ whole genome shotgun (WGS) entry which is preliminary data.</text>
</comment>
<feature type="site" description="Important for substrate specificity" evidence="3">
    <location>
        <position position="9"/>
    </location>
</feature>
<dbReference type="Pfam" id="PF02545">
    <property type="entry name" value="Maf"/>
    <property type="match status" value="1"/>
</dbReference>
<dbReference type="GO" id="GO:0009117">
    <property type="term" value="P:nucleotide metabolic process"/>
    <property type="evidence" value="ECO:0007669"/>
    <property type="project" value="UniProtKB-KW"/>
</dbReference>
<dbReference type="AlphaFoldDB" id="A0A1Y3XTH5"/>
<organism evidence="4 5">
    <name type="scientific">[Collinsella] massiliensis</name>
    <dbReference type="NCBI Taxonomy" id="1232426"/>
    <lineage>
        <taxon>Bacteria</taxon>
        <taxon>Bacillati</taxon>
        <taxon>Actinomycetota</taxon>
        <taxon>Coriobacteriia</taxon>
        <taxon>Coriobacteriales</taxon>
        <taxon>Coriobacteriaceae</taxon>
        <taxon>Enorma</taxon>
    </lineage>
</organism>
<keyword evidence="3" id="KW-0963">Cytoplasm</keyword>
<gene>
    <name evidence="4" type="ORF">B5G02_06480</name>
</gene>
<dbReference type="PANTHER" id="PTHR43213:SF5">
    <property type="entry name" value="BIFUNCTIONAL DTTP_UTP PYROPHOSPHATASE_METHYLTRANSFERASE PROTEIN-RELATED"/>
    <property type="match status" value="1"/>
</dbReference>
<dbReference type="HAMAP" id="MF_00528">
    <property type="entry name" value="Maf"/>
    <property type="match status" value="1"/>
</dbReference>
<evidence type="ECO:0000313" key="5">
    <source>
        <dbReference type="Proteomes" id="UP000195781"/>
    </source>
</evidence>
<dbReference type="OrthoDB" id="3527985at2"/>
<comment type="similarity">
    <text evidence="3">Belongs to the Maf family. YhdE subfamily.</text>
</comment>
<dbReference type="GO" id="GO:0036221">
    <property type="term" value="F:UTP diphosphatase activity"/>
    <property type="evidence" value="ECO:0007669"/>
    <property type="project" value="RHEA"/>
</dbReference>
<reference evidence="5" key="1">
    <citation type="submission" date="2017-04" db="EMBL/GenBank/DDBJ databases">
        <title>Function of individual gut microbiota members based on whole genome sequencing of pure cultures obtained from chicken caecum.</title>
        <authorList>
            <person name="Medvecky M."/>
            <person name="Cejkova D."/>
            <person name="Polansky O."/>
            <person name="Karasova D."/>
            <person name="Kubasova T."/>
            <person name="Cizek A."/>
            <person name="Rychlik I."/>
        </authorList>
    </citation>
    <scope>NUCLEOTIDE SEQUENCE [LARGE SCALE GENOMIC DNA]</scope>
    <source>
        <strain evidence="5">An5</strain>
    </source>
</reference>
<comment type="caution">
    <text evidence="3">Lacks conserved residue(s) required for the propagation of feature annotation.</text>
</comment>
<dbReference type="InterPro" id="IPR029001">
    <property type="entry name" value="ITPase-like_fam"/>
</dbReference>
<dbReference type="NCBIfam" id="TIGR00172">
    <property type="entry name" value="maf"/>
    <property type="match status" value="1"/>
</dbReference>
<feature type="site" description="Important for substrate specificity" evidence="3">
    <location>
        <position position="161"/>
    </location>
</feature>
<feature type="site" description="Important for substrate specificity" evidence="3">
    <location>
        <position position="69"/>
    </location>
</feature>
<dbReference type="GO" id="GO:0005737">
    <property type="term" value="C:cytoplasm"/>
    <property type="evidence" value="ECO:0007669"/>
    <property type="project" value="UniProtKB-SubCell"/>
</dbReference>
<sequence>MILASQSPRRIELMREAGFDVRVLPADIDEAPLPHEDPFALVERLACTKAATVLRAHAEAAEVVLAADTIVTIDGVVLGKPADADDARAMLRRLSGRTHTVATGVCIAQADAREPRRLSDELPISFVAKTAVTFYELSDAEIDAYVASGEPMDKAGAYGIQGAGGRMLVRGIEGDFYNVVGLPIAEVVRRLRAL</sequence>
<evidence type="ECO:0000256" key="3">
    <source>
        <dbReference type="HAMAP-Rule" id="MF_00528"/>
    </source>
</evidence>
<comment type="cofactor">
    <cofactor evidence="1 3">
        <name>a divalent metal cation</name>
        <dbReference type="ChEBI" id="CHEBI:60240"/>
    </cofactor>
</comment>
<keyword evidence="3" id="KW-0546">Nucleotide metabolism</keyword>
<comment type="function">
    <text evidence="3">Nucleoside triphosphate pyrophosphatase that hydrolyzes dTTP and UTP. May have a dual role in cell division arrest and in preventing the incorporation of modified nucleotides into cellular nucleic acids.</text>
</comment>
<evidence type="ECO:0000256" key="2">
    <source>
        <dbReference type="ARBA" id="ARBA00022801"/>
    </source>
</evidence>
<dbReference type="PANTHER" id="PTHR43213">
    <property type="entry name" value="BIFUNCTIONAL DTTP/UTP PYROPHOSPHATASE/METHYLTRANSFERASE PROTEIN-RELATED"/>
    <property type="match status" value="1"/>
</dbReference>
<comment type="subcellular location">
    <subcellularLocation>
        <location evidence="3">Cytoplasm</location>
    </subcellularLocation>
</comment>
<feature type="active site" description="Proton acceptor" evidence="3">
    <location>
        <position position="68"/>
    </location>
</feature>
<evidence type="ECO:0000256" key="1">
    <source>
        <dbReference type="ARBA" id="ARBA00001968"/>
    </source>
</evidence>